<feature type="signal peptide" evidence="2">
    <location>
        <begin position="1"/>
        <end position="27"/>
    </location>
</feature>
<dbReference type="GO" id="GO:0015938">
    <property type="term" value="P:coenzyme A catabolic process"/>
    <property type="evidence" value="ECO:0007669"/>
    <property type="project" value="TreeGrafter"/>
</dbReference>
<dbReference type="AlphaFoldDB" id="A0A2S4VZT6"/>
<evidence type="ECO:0000256" key="1">
    <source>
        <dbReference type="SAM" id="Phobius"/>
    </source>
</evidence>
<comment type="caution">
    <text evidence="4">The sequence shown here is derived from an EMBL/GenBank/DDBJ whole genome shotgun (WGS) entry which is preliminary data.</text>
</comment>
<dbReference type="Gene3D" id="3.90.79.10">
    <property type="entry name" value="Nucleoside Triphosphate Pyrophosphohydrolase"/>
    <property type="match status" value="1"/>
</dbReference>
<reference evidence="4" key="1">
    <citation type="submission" date="2017-12" db="EMBL/GenBank/DDBJ databases">
        <title>Gene loss provides genomic basis for host adaptation in cereal stripe rust fungi.</title>
        <authorList>
            <person name="Xia C."/>
        </authorList>
    </citation>
    <scope>NUCLEOTIDE SEQUENCE [LARGE SCALE GENOMIC DNA]</scope>
    <source>
        <strain evidence="4">93-210</strain>
    </source>
</reference>
<evidence type="ECO:0000256" key="2">
    <source>
        <dbReference type="SAM" id="SignalP"/>
    </source>
</evidence>
<evidence type="ECO:0000259" key="3">
    <source>
        <dbReference type="PROSITE" id="PS51462"/>
    </source>
</evidence>
<dbReference type="VEuPathDB" id="FungiDB:PSTT_02462"/>
<organism evidence="4 5">
    <name type="scientific">Puccinia striiformis</name>
    <dbReference type="NCBI Taxonomy" id="27350"/>
    <lineage>
        <taxon>Eukaryota</taxon>
        <taxon>Fungi</taxon>
        <taxon>Dikarya</taxon>
        <taxon>Basidiomycota</taxon>
        <taxon>Pucciniomycotina</taxon>
        <taxon>Pucciniomycetes</taxon>
        <taxon>Pucciniales</taxon>
        <taxon>Pucciniaceae</taxon>
        <taxon>Puccinia</taxon>
    </lineage>
</organism>
<dbReference type="VEuPathDB" id="FungiDB:PSHT_09631"/>
<feature type="domain" description="Nudix hydrolase" evidence="3">
    <location>
        <begin position="153"/>
        <end position="291"/>
    </location>
</feature>
<dbReference type="InterPro" id="IPR015797">
    <property type="entry name" value="NUDIX_hydrolase-like_dom_sf"/>
</dbReference>
<dbReference type="PANTHER" id="PTHR12992">
    <property type="entry name" value="NUDIX HYDROLASE"/>
    <property type="match status" value="1"/>
</dbReference>
<protein>
    <recommendedName>
        <fullName evidence="3">Nudix hydrolase domain-containing protein</fullName>
    </recommendedName>
</protein>
<sequence length="399" mass="44239">MRFPLKSTMLTLARVLMLPLGPNPTISQSIATCLLMVDGSPMNLVVVIGGGGSSTSCWFLLGPVLLFLVLLVGFGLLSSEPTNLLIKPKKNPIPIDCSADDHQLRFLRLTLAVERKSNHNELPGSLLGLSPSSIRVLKNLLQRPAVPDTFPIKRRAAVMVGLFASRHGHLNVLLTRRSKTMRTYAGETALPGGKMEPKDSTLEETARREAQEECGITRNPDKVIKLTSLDPFLTRSNLIVTPIVFFITDQSLMPRLNAKEVDVLFSHRLEDFITGPITRSFEITWFSTKLPYKLFEFPSKHSPILGFTADVLIEVAVLGYQQEPASYTRKSDGQLSMNRIIEIALKEAPEFGSDEHLPAKSVPNNYDTHGRPIEGNSALTRIKNAFFRSLPRKSFAPKL</sequence>
<dbReference type="GO" id="GO:0010945">
    <property type="term" value="F:coenzyme A diphosphatase activity"/>
    <property type="evidence" value="ECO:0007669"/>
    <property type="project" value="InterPro"/>
</dbReference>
<feature type="non-terminal residue" evidence="4">
    <location>
        <position position="399"/>
    </location>
</feature>
<dbReference type="SUPFAM" id="SSF55811">
    <property type="entry name" value="Nudix"/>
    <property type="match status" value="1"/>
</dbReference>
<dbReference type="Proteomes" id="UP000239156">
    <property type="component" value="Unassembled WGS sequence"/>
</dbReference>
<keyword evidence="1" id="KW-1133">Transmembrane helix</keyword>
<keyword evidence="5" id="KW-1185">Reference proteome</keyword>
<keyword evidence="2" id="KW-0732">Signal</keyword>
<keyword evidence="1" id="KW-0812">Transmembrane</keyword>
<dbReference type="InterPro" id="IPR045121">
    <property type="entry name" value="CoAse"/>
</dbReference>
<proteinExistence type="predicted"/>
<feature type="chain" id="PRO_5015435108" description="Nudix hydrolase domain-containing protein" evidence="2">
    <location>
        <begin position="28"/>
        <end position="399"/>
    </location>
</feature>
<gene>
    <name evidence="4" type="ORF">PSTT_02462</name>
</gene>
<dbReference type="PANTHER" id="PTHR12992:SF45">
    <property type="entry name" value="NUDIX HYDROLASE DOMAIN-CONTAINING PROTEIN"/>
    <property type="match status" value="1"/>
</dbReference>
<dbReference type="EMBL" id="PKSL01000015">
    <property type="protein sequence ID" value="POW15018.1"/>
    <property type="molecule type" value="Genomic_DNA"/>
</dbReference>
<dbReference type="CDD" id="cd03426">
    <property type="entry name" value="NUDIX_CoAse_Nudt7"/>
    <property type="match status" value="1"/>
</dbReference>
<keyword evidence="1" id="KW-0472">Membrane</keyword>
<name>A0A2S4VZT6_9BASI</name>
<dbReference type="Pfam" id="PF00293">
    <property type="entry name" value="NUDIX"/>
    <property type="match status" value="1"/>
</dbReference>
<evidence type="ECO:0000313" key="5">
    <source>
        <dbReference type="Proteomes" id="UP000239156"/>
    </source>
</evidence>
<dbReference type="PROSITE" id="PS51462">
    <property type="entry name" value="NUDIX"/>
    <property type="match status" value="1"/>
</dbReference>
<feature type="transmembrane region" description="Helical" evidence="1">
    <location>
        <begin position="53"/>
        <end position="77"/>
    </location>
</feature>
<evidence type="ECO:0000313" key="4">
    <source>
        <dbReference type="EMBL" id="POW15018.1"/>
    </source>
</evidence>
<dbReference type="InterPro" id="IPR000086">
    <property type="entry name" value="NUDIX_hydrolase_dom"/>
</dbReference>
<accession>A0A2S4VZT6</accession>